<proteinExistence type="predicted"/>
<sequence length="110" mass="12019">MTAALAVGGCSDAMMAEYTAELMDQGVTYRDRAPEDQRIDCASGQGRVFAVSSIRNSRLIFHVENRGTRPARVQMLIAQEVVRDWTIPAGGRSSEIETAPSLTVHFLAMC</sequence>
<evidence type="ECO:0000313" key="1">
    <source>
        <dbReference type="EMBL" id="QQQ18057.1"/>
    </source>
</evidence>
<reference evidence="1 2" key="1">
    <citation type="submission" date="2021-01" db="EMBL/GenBank/DDBJ databases">
        <title>Brevundimonas vitis sp. nov., an bacterium isolated from grape (Vitis vinifera).</title>
        <authorList>
            <person name="Jiang L."/>
            <person name="Lee J."/>
        </authorList>
    </citation>
    <scope>NUCLEOTIDE SEQUENCE [LARGE SCALE GENOMIC DNA]</scope>
    <source>
        <strain evidence="1 2">GRTSA-9</strain>
    </source>
</reference>
<evidence type="ECO:0008006" key="3">
    <source>
        <dbReference type="Google" id="ProtNLM"/>
    </source>
</evidence>
<organism evidence="1 2">
    <name type="scientific">Brevundimonas vitisensis</name>
    <dbReference type="NCBI Taxonomy" id="2800818"/>
    <lineage>
        <taxon>Bacteria</taxon>
        <taxon>Pseudomonadati</taxon>
        <taxon>Pseudomonadota</taxon>
        <taxon>Alphaproteobacteria</taxon>
        <taxon>Caulobacterales</taxon>
        <taxon>Caulobacteraceae</taxon>
        <taxon>Brevundimonas</taxon>
    </lineage>
</organism>
<gene>
    <name evidence="1" type="ORF">JIP62_12160</name>
</gene>
<dbReference type="EMBL" id="CP067977">
    <property type="protein sequence ID" value="QQQ18057.1"/>
    <property type="molecule type" value="Genomic_DNA"/>
</dbReference>
<dbReference type="Proteomes" id="UP000595448">
    <property type="component" value="Chromosome"/>
</dbReference>
<keyword evidence="2" id="KW-1185">Reference proteome</keyword>
<evidence type="ECO:0000313" key="2">
    <source>
        <dbReference type="Proteomes" id="UP000595448"/>
    </source>
</evidence>
<accession>A0ABX7BKG0</accession>
<dbReference type="RefSeq" id="WP_201102432.1">
    <property type="nucleotide sequence ID" value="NZ_CP067977.1"/>
</dbReference>
<protein>
    <recommendedName>
        <fullName evidence="3">Lipoprotein</fullName>
    </recommendedName>
</protein>
<name>A0ABX7BKG0_9CAUL</name>